<keyword evidence="11" id="KW-1185">Reference proteome</keyword>
<keyword evidence="4 7" id="KW-0238">DNA-binding</keyword>
<dbReference type="InterPro" id="IPR050296">
    <property type="entry name" value="Antp_homeobox"/>
</dbReference>
<proteinExistence type="inferred from homology"/>
<evidence type="ECO:0000256" key="2">
    <source>
        <dbReference type="ARBA" id="ARBA00009107"/>
    </source>
</evidence>
<dbReference type="SMART" id="SM00389">
    <property type="entry name" value="HOX"/>
    <property type="match status" value="1"/>
</dbReference>
<dbReference type="PANTHER" id="PTHR45659">
    <property type="entry name" value="HOMEOBOX PROTEIN HOX"/>
    <property type="match status" value="1"/>
</dbReference>
<reference evidence="12" key="1">
    <citation type="submission" date="2025-08" db="UniProtKB">
        <authorList>
            <consortium name="RefSeq"/>
        </authorList>
    </citation>
    <scope>IDENTIFICATION</scope>
    <source>
        <tissue evidence="12">Gonads</tissue>
    </source>
</reference>
<dbReference type="Gene3D" id="1.10.10.60">
    <property type="entry name" value="Homeodomain-like"/>
    <property type="match status" value="1"/>
</dbReference>
<comment type="subcellular location">
    <subcellularLocation>
        <location evidence="1 7 8">Nucleus</location>
    </subcellularLocation>
</comment>
<dbReference type="Proteomes" id="UP000085678">
    <property type="component" value="Unplaced"/>
</dbReference>
<dbReference type="OrthoDB" id="6159439at2759"/>
<feature type="compositionally biased region" description="Acidic residues" evidence="9">
    <location>
        <begin position="276"/>
        <end position="286"/>
    </location>
</feature>
<accession>A0A1S3IMP4</accession>
<dbReference type="InterPro" id="IPR009057">
    <property type="entry name" value="Homeodomain-like_sf"/>
</dbReference>
<feature type="domain" description="Homeobox" evidence="10">
    <location>
        <begin position="304"/>
        <end position="364"/>
    </location>
</feature>
<keyword evidence="5 7" id="KW-0371">Homeobox</keyword>
<evidence type="ECO:0000256" key="5">
    <source>
        <dbReference type="ARBA" id="ARBA00023155"/>
    </source>
</evidence>
<evidence type="ECO:0000256" key="1">
    <source>
        <dbReference type="ARBA" id="ARBA00004123"/>
    </source>
</evidence>
<comment type="similarity">
    <text evidence="2">Belongs to the Antp homeobox family.</text>
</comment>
<evidence type="ECO:0000256" key="7">
    <source>
        <dbReference type="PROSITE-ProRule" id="PRU00108"/>
    </source>
</evidence>
<evidence type="ECO:0000256" key="9">
    <source>
        <dbReference type="SAM" id="MobiDB-lite"/>
    </source>
</evidence>
<evidence type="ECO:0000256" key="4">
    <source>
        <dbReference type="ARBA" id="ARBA00023125"/>
    </source>
</evidence>
<dbReference type="FunFam" id="1.10.10.60:FF:000017">
    <property type="entry name" value="Homeobox protein antennapedia"/>
    <property type="match status" value="1"/>
</dbReference>
<dbReference type="GO" id="GO:0005634">
    <property type="term" value="C:nucleus"/>
    <property type="evidence" value="ECO:0007669"/>
    <property type="project" value="UniProtKB-SubCell"/>
</dbReference>
<evidence type="ECO:0000256" key="6">
    <source>
        <dbReference type="ARBA" id="ARBA00023242"/>
    </source>
</evidence>
<feature type="compositionally biased region" description="Low complexity" evidence="9">
    <location>
        <begin position="239"/>
        <end position="254"/>
    </location>
</feature>
<dbReference type="STRING" id="7574.A0A1S3IMP4"/>
<keyword evidence="3" id="KW-0217">Developmental protein</keyword>
<dbReference type="RefSeq" id="XP_013399166.1">
    <property type="nucleotide sequence ID" value="XM_013543712.2"/>
</dbReference>
<dbReference type="AlphaFoldDB" id="A0A1S3IMP4"/>
<dbReference type="PANTHER" id="PTHR45659:SF4">
    <property type="entry name" value="HOMEOBOX PROTEIN ABDOMINAL-A"/>
    <property type="match status" value="1"/>
</dbReference>
<feature type="region of interest" description="Disordered" evidence="9">
    <location>
        <begin position="191"/>
        <end position="314"/>
    </location>
</feature>
<dbReference type="PROSITE" id="PS50071">
    <property type="entry name" value="HOMEOBOX_2"/>
    <property type="match status" value="1"/>
</dbReference>
<protein>
    <submittedName>
        <fullName evidence="12">Homeobox protein Hox-B7-A-like</fullName>
    </submittedName>
</protein>
<dbReference type="KEGG" id="lak:106165500"/>
<dbReference type="SUPFAM" id="SSF46689">
    <property type="entry name" value="Homeodomain-like"/>
    <property type="match status" value="1"/>
</dbReference>
<feature type="compositionally biased region" description="Basic and acidic residues" evidence="9">
    <location>
        <begin position="255"/>
        <end position="275"/>
    </location>
</feature>
<dbReference type="PROSITE" id="PS00027">
    <property type="entry name" value="HOMEOBOX_1"/>
    <property type="match status" value="1"/>
</dbReference>
<feature type="compositionally biased region" description="Basic and acidic residues" evidence="9">
    <location>
        <begin position="227"/>
        <end position="237"/>
    </location>
</feature>
<dbReference type="InterPro" id="IPR001356">
    <property type="entry name" value="HD"/>
</dbReference>
<keyword evidence="6 7" id="KW-0539">Nucleus</keyword>
<dbReference type="InParanoid" id="A0A1S3IMP4"/>
<dbReference type="GO" id="GO:0000978">
    <property type="term" value="F:RNA polymerase II cis-regulatory region sequence-specific DNA binding"/>
    <property type="evidence" value="ECO:0007669"/>
    <property type="project" value="TreeGrafter"/>
</dbReference>
<name>A0A1S3IMP4_LINAN</name>
<dbReference type="PRINTS" id="PR00024">
    <property type="entry name" value="HOMEOBOX"/>
</dbReference>
<gene>
    <name evidence="12" type="primary">LOC106165500</name>
</gene>
<dbReference type="GO" id="GO:0009952">
    <property type="term" value="P:anterior/posterior pattern specification"/>
    <property type="evidence" value="ECO:0007669"/>
    <property type="project" value="TreeGrafter"/>
</dbReference>
<dbReference type="GO" id="GO:0000981">
    <property type="term" value="F:DNA-binding transcription factor activity, RNA polymerase II-specific"/>
    <property type="evidence" value="ECO:0007669"/>
    <property type="project" value="InterPro"/>
</dbReference>
<dbReference type="InterPro" id="IPR020479">
    <property type="entry name" value="HD_metazoa"/>
</dbReference>
<sequence length="380" mass="41614">MNSYFTSSYIDAYQAVVPPVDHYAHITSPGMLNEPDPTLRHHSSTLGSHHHSALQNYHDFGSGAARDHTTAAASSLYPSYEHSVIAAVTSSAHQPVQYHGEVHGYSNGDGVGETTTVTDISNCTPIQFNPPPNHHLDYKPYGAYGTYTSSTLSSSPPHLSTTLSSLSPKLFQRNSCSKADSSIALSAAGVKAASKESHRGTTPRLNGGGGGGGGTGGNSNGGGGSRLNHDVSERLSDHSVSPAGSPLPAAPASLPRKEKQQQEKQQKQQDVKEQDTFEGDTDEEMDGDAKGDQQAPLFNWMKSPDRKRGRQTYSRHQTLELEKEFHFNRYLTRRRRIEIAHALCLTERQIKIWFQNRRMKWKKENKGIELSRDSPPQGVL</sequence>
<evidence type="ECO:0000259" key="10">
    <source>
        <dbReference type="PROSITE" id="PS50071"/>
    </source>
</evidence>
<evidence type="ECO:0000313" key="11">
    <source>
        <dbReference type="Proteomes" id="UP000085678"/>
    </source>
</evidence>
<dbReference type="CDD" id="cd00086">
    <property type="entry name" value="homeodomain"/>
    <property type="match status" value="1"/>
</dbReference>
<organism evidence="11 12">
    <name type="scientific">Lingula anatina</name>
    <name type="common">Brachiopod</name>
    <name type="synonym">Lingula unguis</name>
    <dbReference type="NCBI Taxonomy" id="7574"/>
    <lineage>
        <taxon>Eukaryota</taxon>
        <taxon>Metazoa</taxon>
        <taxon>Spiralia</taxon>
        <taxon>Lophotrochozoa</taxon>
        <taxon>Brachiopoda</taxon>
        <taxon>Linguliformea</taxon>
        <taxon>Lingulata</taxon>
        <taxon>Lingulida</taxon>
        <taxon>Linguloidea</taxon>
        <taxon>Lingulidae</taxon>
        <taxon>Lingula</taxon>
    </lineage>
</organism>
<feature type="compositionally biased region" description="Gly residues" evidence="9">
    <location>
        <begin position="206"/>
        <end position="225"/>
    </location>
</feature>
<dbReference type="GO" id="GO:0000122">
    <property type="term" value="P:negative regulation of transcription by RNA polymerase II"/>
    <property type="evidence" value="ECO:0007669"/>
    <property type="project" value="TreeGrafter"/>
</dbReference>
<evidence type="ECO:0000256" key="8">
    <source>
        <dbReference type="RuleBase" id="RU000682"/>
    </source>
</evidence>
<dbReference type="InterPro" id="IPR017970">
    <property type="entry name" value="Homeobox_CS"/>
</dbReference>
<dbReference type="GeneID" id="106165500"/>
<feature type="DNA-binding region" description="Homeobox" evidence="7">
    <location>
        <begin position="306"/>
        <end position="365"/>
    </location>
</feature>
<evidence type="ECO:0000256" key="3">
    <source>
        <dbReference type="ARBA" id="ARBA00022473"/>
    </source>
</evidence>
<dbReference type="Pfam" id="PF00046">
    <property type="entry name" value="Homeodomain"/>
    <property type="match status" value="1"/>
</dbReference>
<evidence type="ECO:0000313" key="12">
    <source>
        <dbReference type="RefSeq" id="XP_013399166.1"/>
    </source>
</evidence>